<protein>
    <submittedName>
        <fullName evidence="1">Uncharacterized protein</fullName>
    </submittedName>
</protein>
<dbReference type="Proteomes" id="UP001229421">
    <property type="component" value="Unassembled WGS sequence"/>
</dbReference>
<evidence type="ECO:0000313" key="2">
    <source>
        <dbReference type="Proteomes" id="UP001229421"/>
    </source>
</evidence>
<keyword evidence="2" id="KW-1185">Reference proteome</keyword>
<gene>
    <name evidence="1" type="ORF">QVD17_05868</name>
</gene>
<comment type="caution">
    <text evidence="1">The sequence shown here is derived from an EMBL/GenBank/DDBJ whole genome shotgun (WGS) entry which is preliminary data.</text>
</comment>
<organism evidence="1 2">
    <name type="scientific">Tagetes erecta</name>
    <name type="common">African marigold</name>
    <dbReference type="NCBI Taxonomy" id="13708"/>
    <lineage>
        <taxon>Eukaryota</taxon>
        <taxon>Viridiplantae</taxon>
        <taxon>Streptophyta</taxon>
        <taxon>Embryophyta</taxon>
        <taxon>Tracheophyta</taxon>
        <taxon>Spermatophyta</taxon>
        <taxon>Magnoliopsida</taxon>
        <taxon>eudicotyledons</taxon>
        <taxon>Gunneridae</taxon>
        <taxon>Pentapetalae</taxon>
        <taxon>asterids</taxon>
        <taxon>campanulids</taxon>
        <taxon>Asterales</taxon>
        <taxon>Asteraceae</taxon>
        <taxon>Asteroideae</taxon>
        <taxon>Heliantheae alliance</taxon>
        <taxon>Tageteae</taxon>
        <taxon>Tagetes</taxon>
    </lineage>
</organism>
<evidence type="ECO:0000313" key="1">
    <source>
        <dbReference type="EMBL" id="KAK1440043.1"/>
    </source>
</evidence>
<dbReference type="AlphaFoldDB" id="A0AAD8PAV6"/>
<name>A0AAD8PAV6_TARER</name>
<accession>A0AAD8PAV6</accession>
<proteinExistence type="predicted"/>
<sequence>MVTELTKKRAREPNPFGNFFLSKVIRKSEDIVKKEDAIISQVDQGHVGLVAVGENVATAMLAILFKHTSIIIESINLEIEKSKIEKAVTTITEAMIEIIILENLDPIFHNLHVGCNSRLWFRTLVKEFGEENEELPESQPKIASDMKIMENKIQTLENALEKIKK</sequence>
<dbReference type="EMBL" id="JAUHHV010000001">
    <property type="protein sequence ID" value="KAK1440043.1"/>
    <property type="molecule type" value="Genomic_DNA"/>
</dbReference>
<reference evidence="1" key="1">
    <citation type="journal article" date="2023" name="bioRxiv">
        <title>Improved chromosome-level genome assembly for marigold (Tagetes erecta).</title>
        <authorList>
            <person name="Jiang F."/>
            <person name="Yuan L."/>
            <person name="Wang S."/>
            <person name="Wang H."/>
            <person name="Xu D."/>
            <person name="Wang A."/>
            <person name="Fan W."/>
        </authorList>
    </citation>
    <scope>NUCLEOTIDE SEQUENCE</scope>
    <source>
        <strain evidence="1">WSJ</strain>
        <tissue evidence="1">Leaf</tissue>
    </source>
</reference>